<feature type="transmembrane region" description="Helical" evidence="1">
    <location>
        <begin position="28"/>
        <end position="48"/>
    </location>
</feature>
<keyword evidence="1" id="KW-0812">Transmembrane</keyword>
<evidence type="ECO:0000313" key="2">
    <source>
        <dbReference type="EMBL" id="QGU01734.1"/>
    </source>
</evidence>
<keyword evidence="3" id="KW-1185">Reference proteome</keyword>
<protein>
    <recommendedName>
        <fullName evidence="4">DUF4386 domain-containing protein</fullName>
    </recommendedName>
</protein>
<dbReference type="KEGG" id="ckw:CKALI_04275"/>
<evidence type="ECO:0008006" key="4">
    <source>
        <dbReference type="Google" id="ProtNLM"/>
    </source>
</evidence>
<keyword evidence="1" id="KW-0472">Membrane</keyword>
<feature type="transmembrane region" description="Helical" evidence="1">
    <location>
        <begin position="120"/>
        <end position="138"/>
    </location>
</feature>
<name>A0A6B8VJT8_9CORY</name>
<dbReference type="AlphaFoldDB" id="A0A6B8VJT8"/>
<keyword evidence="1" id="KW-1133">Transmembrane helix</keyword>
<feature type="transmembrane region" description="Helical" evidence="1">
    <location>
        <begin position="92"/>
        <end position="113"/>
    </location>
</feature>
<accession>A0A6B8VJT8</accession>
<feature type="transmembrane region" description="Helical" evidence="1">
    <location>
        <begin position="144"/>
        <end position="168"/>
    </location>
</feature>
<evidence type="ECO:0000313" key="3">
    <source>
        <dbReference type="Proteomes" id="UP000427071"/>
    </source>
</evidence>
<organism evidence="2 3">
    <name type="scientific">Corynebacterium kalinowskii</name>
    <dbReference type="NCBI Taxonomy" id="2675216"/>
    <lineage>
        <taxon>Bacteria</taxon>
        <taxon>Bacillati</taxon>
        <taxon>Actinomycetota</taxon>
        <taxon>Actinomycetes</taxon>
        <taxon>Mycobacteriales</taxon>
        <taxon>Corynebacteriaceae</taxon>
        <taxon>Corynebacterium</taxon>
    </lineage>
</organism>
<reference evidence="3" key="1">
    <citation type="submission" date="2019-11" db="EMBL/GenBank/DDBJ databases">
        <title>Complete genome sequence of Corynebacterium kalinowskii 1959, a novel Corynebacterium species isolated from soil of a small paddock in Vilsendorf, Germany.</title>
        <authorList>
            <person name="Schaffert L."/>
            <person name="Ruwe M."/>
            <person name="Milse J."/>
            <person name="Hanuschka K."/>
            <person name="Ortseifen V."/>
            <person name="Droste J."/>
            <person name="Brandt D."/>
            <person name="Schlueter L."/>
            <person name="Kutter Y."/>
            <person name="Vinke S."/>
            <person name="Viehoefer P."/>
            <person name="Jacob L."/>
            <person name="Luebke N.-C."/>
            <person name="Schulte-Berndt E."/>
            <person name="Hain C."/>
            <person name="Linder M."/>
            <person name="Schmidt P."/>
            <person name="Wollenschlaeger L."/>
            <person name="Luttermann T."/>
            <person name="Thieme E."/>
            <person name="Hassa J."/>
            <person name="Haak M."/>
            <person name="Wittchen M."/>
            <person name="Mentz A."/>
            <person name="Persicke M."/>
            <person name="Busche T."/>
            <person name="Ruckert C."/>
        </authorList>
    </citation>
    <scope>NUCLEOTIDE SEQUENCE [LARGE SCALE GENOMIC DNA]</scope>
    <source>
        <strain evidence="3">1959</strain>
    </source>
</reference>
<sequence>MLITAIGWAGYLILVVIADANWSTSIPLALIRFGGILCLFGVLIAFLSAMPAYLRTLKLLTFRIGAISGLIQLYGTLELIQRVPNLGSFETSFLIAQFVFAIALFPCAGCLYYHPLFPRWLAIGIALDGVFWICYSLANIGHEWYAFFEILAWGPSLMIEVLFGVYLVRVGLKLRRSSDPID</sequence>
<dbReference type="Proteomes" id="UP000427071">
    <property type="component" value="Chromosome"/>
</dbReference>
<proteinExistence type="predicted"/>
<feature type="transmembrane region" description="Helical" evidence="1">
    <location>
        <begin position="60"/>
        <end position="80"/>
    </location>
</feature>
<evidence type="ECO:0000256" key="1">
    <source>
        <dbReference type="SAM" id="Phobius"/>
    </source>
</evidence>
<gene>
    <name evidence="2" type="ORF">CKALI_04275</name>
</gene>
<dbReference type="EMBL" id="CP046452">
    <property type="protein sequence ID" value="QGU01734.1"/>
    <property type="molecule type" value="Genomic_DNA"/>
</dbReference>